<dbReference type="RefSeq" id="WP_088920337.1">
    <property type="nucleotide sequence ID" value="NZ_CP018632.1"/>
</dbReference>
<accession>A0A2Z2P046</accession>
<keyword evidence="2" id="KW-1185">Reference proteome</keyword>
<sequence length="90" mass="10508">MLTSKAPTELVEHLCRHSSLNSFDAVRLIDEILAFYDESSASFIQRRHHELQKSGLANAAIYKQISEELEHHRFKVEPLTERQIRRTIYG</sequence>
<evidence type="ECO:0000313" key="2">
    <source>
        <dbReference type="Proteomes" id="UP000250079"/>
    </source>
</evidence>
<organism evidence="1 2">
    <name type="scientific">Granulosicoccus antarcticus IMCC3135</name>
    <dbReference type="NCBI Taxonomy" id="1192854"/>
    <lineage>
        <taxon>Bacteria</taxon>
        <taxon>Pseudomonadati</taxon>
        <taxon>Pseudomonadota</taxon>
        <taxon>Gammaproteobacteria</taxon>
        <taxon>Chromatiales</taxon>
        <taxon>Granulosicoccaceae</taxon>
        <taxon>Granulosicoccus</taxon>
    </lineage>
</organism>
<evidence type="ECO:0000313" key="1">
    <source>
        <dbReference type="EMBL" id="ASJ75418.1"/>
    </source>
</evidence>
<reference evidence="1 2" key="1">
    <citation type="submission" date="2016-12" db="EMBL/GenBank/DDBJ databases">
        <authorList>
            <person name="Song W.-J."/>
            <person name="Kurnit D.M."/>
        </authorList>
    </citation>
    <scope>NUCLEOTIDE SEQUENCE [LARGE SCALE GENOMIC DNA]</scope>
    <source>
        <strain evidence="1 2">IMCC3135</strain>
    </source>
</reference>
<dbReference type="KEGG" id="gai:IMCC3135_26815"/>
<dbReference type="EMBL" id="CP018632">
    <property type="protein sequence ID" value="ASJ75418.1"/>
    <property type="molecule type" value="Genomic_DNA"/>
</dbReference>
<gene>
    <name evidence="1" type="ORF">IMCC3135_26815</name>
</gene>
<dbReference type="OrthoDB" id="3214269at2"/>
<name>A0A2Z2P046_9GAMM</name>
<protein>
    <submittedName>
        <fullName evidence="1">Uncharacterized protein</fullName>
    </submittedName>
</protein>
<dbReference type="AlphaFoldDB" id="A0A2Z2P046"/>
<dbReference type="Proteomes" id="UP000250079">
    <property type="component" value="Chromosome"/>
</dbReference>
<proteinExistence type="predicted"/>